<evidence type="ECO:0000313" key="2">
    <source>
        <dbReference type="Proteomes" id="UP000035642"/>
    </source>
</evidence>
<feature type="region of interest" description="Disordered" evidence="1">
    <location>
        <begin position="293"/>
        <end position="378"/>
    </location>
</feature>
<dbReference type="Gene3D" id="3.40.50.150">
    <property type="entry name" value="Vaccinia Virus protein VP39"/>
    <property type="match status" value="1"/>
</dbReference>
<organism evidence="2 3">
    <name type="scientific">Angiostrongylus cantonensis</name>
    <name type="common">Rat lungworm</name>
    <dbReference type="NCBI Taxonomy" id="6313"/>
    <lineage>
        <taxon>Eukaryota</taxon>
        <taxon>Metazoa</taxon>
        <taxon>Ecdysozoa</taxon>
        <taxon>Nematoda</taxon>
        <taxon>Chromadorea</taxon>
        <taxon>Rhabditida</taxon>
        <taxon>Rhabditina</taxon>
        <taxon>Rhabditomorpha</taxon>
        <taxon>Strongyloidea</taxon>
        <taxon>Metastrongylidae</taxon>
        <taxon>Angiostrongylus</taxon>
    </lineage>
</organism>
<feature type="compositionally biased region" description="Basic and acidic residues" evidence="1">
    <location>
        <begin position="356"/>
        <end position="377"/>
    </location>
</feature>
<evidence type="ECO:0000256" key="1">
    <source>
        <dbReference type="SAM" id="MobiDB-lite"/>
    </source>
</evidence>
<accession>A0A0K0CTE4</accession>
<proteinExistence type="predicted"/>
<dbReference type="AlphaFoldDB" id="A0A0K0CTE4"/>
<dbReference type="STRING" id="6313.A0A0K0CTE4"/>
<protein>
    <submittedName>
        <fullName evidence="3">PI3K/PI4K domain-containing protein</fullName>
    </submittedName>
</protein>
<keyword evidence="2" id="KW-1185">Reference proteome</keyword>
<feature type="compositionally biased region" description="Polar residues" evidence="1">
    <location>
        <begin position="324"/>
        <end position="335"/>
    </location>
</feature>
<dbReference type="InterPro" id="IPR029063">
    <property type="entry name" value="SAM-dependent_MTases_sf"/>
</dbReference>
<reference evidence="3" key="2">
    <citation type="submission" date="2017-02" db="UniProtKB">
        <authorList>
            <consortium name="WormBaseParasite"/>
        </authorList>
    </citation>
    <scope>IDENTIFICATION</scope>
</reference>
<evidence type="ECO:0000313" key="3">
    <source>
        <dbReference type="WBParaSite" id="ACAC_0000034001-mRNA-1"/>
    </source>
</evidence>
<sequence length="423" mass="48024">MCDVAVMGVAASRDNDEMTDNLVKHGQIVTRRVELAFRFFHCNGLAQEVSSVAQLYDRVYCGAAVTDENTVNRLIQLLQIGGKLILPFRNSLMAYTRTGDAFISETLMACQFADLLPPTPDDRRDCLPCLVRASIHPDSDIEMSEDQHRENLNIIRHPIRVELLRNLGAARIRLEGFDRTGYSVERKVTPTEGFKRKTVIRIHLDQDIFSNRNRDIHSREILSVQVEDQEGRFEPRHGEEDRDADIRTGMFVFADEGPPSDDEELGEENRMGLQWINAILGFEREIQDYRNYERAQSDSPTDDSSNEASLNEEPFDIVDRTEGTNHTTSNETASVGPSRRSASRPLLSRRSAKKARIADHNGQDESEKSAQVERDRQQASLGRFGDAFNEAIWKLPLPRHLIKYLKLHSMTPVFVPNEVSQGS</sequence>
<feature type="compositionally biased region" description="Low complexity" evidence="1">
    <location>
        <begin position="337"/>
        <end position="349"/>
    </location>
</feature>
<reference evidence="2" key="1">
    <citation type="submission" date="2012-09" db="EMBL/GenBank/DDBJ databases">
        <authorList>
            <person name="Martin A.A."/>
        </authorList>
    </citation>
    <scope>NUCLEOTIDE SEQUENCE</scope>
</reference>
<dbReference type="Proteomes" id="UP000035642">
    <property type="component" value="Unassembled WGS sequence"/>
</dbReference>
<dbReference type="WBParaSite" id="ACAC_0000034001-mRNA-1">
    <property type="protein sequence ID" value="ACAC_0000034001-mRNA-1"/>
    <property type="gene ID" value="ACAC_0000034001"/>
</dbReference>
<name>A0A0K0CTE4_ANGCA</name>